<dbReference type="NCBIfam" id="TIGR01537">
    <property type="entry name" value="portal_HK97"/>
    <property type="match status" value="1"/>
</dbReference>
<dbReference type="RefSeq" id="WP_041960510.1">
    <property type="nucleotide sequence ID" value="NZ_JRPN01000042.1"/>
</dbReference>
<dbReference type="InterPro" id="IPR006427">
    <property type="entry name" value="Portal_HK97"/>
</dbReference>
<name>A0A0A3XHD4_BRAJP</name>
<evidence type="ECO:0000256" key="1">
    <source>
        <dbReference type="SAM" id="MobiDB-lite"/>
    </source>
</evidence>
<evidence type="ECO:0008006" key="4">
    <source>
        <dbReference type="Google" id="ProtNLM"/>
    </source>
</evidence>
<organism evidence="2 3">
    <name type="scientific">Bradyrhizobium japonicum</name>
    <dbReference type="NCBI Taxonomy" id="375"/>
    <lineage>
        <taxon>Bacteria</taxon>
        <taxon>Pseudomonadati</taxon>
        <taxon>Pseudomonadota</taxon>
        <taxon>Alphaproteobacteria</taxon>
        <taxon>Hyphomicrobiales</taxon>
        <taxon>Nitrobacteraceae</taxon>
        <taxon>Bradyrhizobium</taxon>
    </lineage>
</organism>
<proteinExistence type="predicted"/>
<dbReference type="Gene3D" id="3.30.1120.70">
    <property type="match status" value="1"/>
</dbReference>
<evidence type="ECO:0000313" key="2">
    <source>
        <dbReference type="EMBL" id="KGT73720.1"/>
    </source>
</evidence>
<comment type="caution">
    <text evidence="2">The sequence shown here is derived from an EMBL/GenBank/DDBJ whole genome shotgun (WGS) entry which is preliminary data.</text>
</comment>
<dbReference type="Gene3D" id="3.40.140.120">
    <property type="match status" value="1"/>
</dbReference>
<accession>A0A0A3XHD4</accession>
<gene>
    <name evidence="2" type="ORF">MA20_43005</name>
</gene>
<dbReference type="AlphaFoldDB" id="A0A0A3XHD4"/>
<dbReference type="Pfam" id="PF04860">
    <property type="entry name" value="Phage_portal"/>
    <property type="match status" value="1"/>
</dbReference>
<dbReference type="EMBL" id="JRPN01000042">
    <property type="protein sequence ID" value="KGT73720.1"/>
    <property type="molecule type" value="Genomic_DNA"/>
</dbReference>
<dbReference type="InterPro" id="IPR006944">
    <property type="entry name" value="Phage/GTA_portal"/>
</dbReference>
<sequence length="540" mass="59789">MGWRDTLAGAFAPRSQLDRWAADVTDAIERDDDDFWYSELGRKSKAGIRVTADIALRASAVYSCVKVLAETMASLPMSVYRVQPNGDREEFNSHPIGELIRYQPNGIQTAVEFWETTILHAALRGVGFAEIKPGARGAVDQLVSLHTDRVTTEVIRDGTLRFKITDPFTGATRTLLQEEMFRIPGLSSDGVNGLRAVDIAADAIGLGIAADNYASRIFSNNLNMGGFLSSQKKMSPEAQRRLITKLVEMFAGGNNVGRPMILQDGIKYEKASMLASEAQLLEARKWQLLEVARFWRIPPHMLGIDDTTNRSTVEEQSLNFVRYTIRPWARRIVQAIRRDLILAKGVYEVAYDFDDLEKGNLQARADYISKALGAGGTPAWLTQNEARQWEGWNRRSEPWADVLPQGTNPGGGAAGAKQPAALPAETPAIEDNSPDARARRLADKENKAFGKALVRHAGDADGMRDWIKAFYGGHVSSVMKMLDIRRDGARAYCEFQKREALGANDWHALLETREEKLAATIAAVLKQHEVEHGNDAPIQA</sequence>
<feature type="compositionally biased region" description="Low complexity" evidence="1">
    <location>
        <begin position="415"/>
        <end position="424"/>
    </location>
</feature>
<dbReference type="Proteomes" id="UP000030377">
    <property type="component" value="Unassembled WGS sequence"/>
</dbReference>
<dbReference type="Gene3D" id="1.20.1270.210">
    <property type="match status" value="1"/>
</dbReference>
<protein>
    <recommendedName>
        <fullName evidence="4">Phage portal protein</fullName>
    </recommendedName>
</protein>
<feature type="region of interest" description="Disordered" evidence="1">
    <location>
        <begin position="399"/>
        <end position="439"/>
    </location>
</feature>
<evidence type="ECO:0000313" key="3">
    <source>
        <dbReference type="Proteomes" id="UP000030377"/>
    </source>
</evidence>
<reference evidence="2 3" key="1">
    <citation type="submission" date="2014-09" db="EMBL/GenBank/DDBJ databases">
        <title>Draft genome of Bradyrhizobium japonicum Is-34.</title>
        <authorList>
            <person name="Tsurumaru H."/>
            <person name="Yamakawa T."/>
            <person name="Hashimoto S."/>
            <person name="Okizaki K."/>
            <person name="Kanesaki Y."/>
            <person name="Yoshikawa H."/>
            <person name="Yajima S."/>
        </authorList>
    </citation>
    <scope>NUCLEOTIDE SEQUENCE [LARGE SCALE GENOMIC DNA]</scope>
    <source>
        <strain evidence="2 3">Is-34</strain>
    </source>
</reference>